<evidence type="ECO:0000313" key="2">
    <source>
        <dbReference type="EMBL" id="RED42582.1"/>
    </source>
</evidence>
<gene>
    <name evidence="2" type="ORF">BJ125_101300</name>
    <name evidence="3" type="ORF">SAMN05892882_101300</name>
</gene>
<keyword evidence="1" id="KW-1133">Transmembrane helix</keyword>
<accession>A0A336JK61</accession>
<dbReference type="Proteomes" id="UP000256343">
    <property type="component" value="Unassembled WGS sequence"/>
</dbReference>
<sequence>MRRQILHAQSALARARMTVVHIELLALAAAIGLIGAIVVATPHLRLP</sequence>
<dbReference type="AlphaFoldDB" id="A0A336JK61"/>
<name>A0A336JK61_9BRAD</name>
<dbReference type="EMBL" id="QRDT01000001">
    <property type="protein sequence ID" value="RED42582.1"/>
    <property type="molecule type" value="Genomic_DNA"/>
</dbReference>
<keyword evidence="1" id="KW-0472">Membrane</keyword>
<protein>
    <submittedName>
        <fullName evidence="3">Uncharacterized protein</fullName>
    </submittedName>
</protein>
<evidence type="ECO:0000313" key="3">
    <source>
        <dbReference type="EMBL" id="SSW89183.1"/>
    </source>
</evidence>
<evidence type="ECO:0000313" key="5">
    <source>
        <dbReference type="Proteomes" id="UP000256343"/>
    </source>
</evidence>
<dbReference type="EMBL" id="UFQQ01000001">
    <property type="protein sequence ID" value="SSW89183.1"/>
    <property type="molecule type" value="Genomic_DNA"/>
</dbReference>
<proteinExistence type="predicted"/>
<organism evidence="3 4">
    <name type="scientific">Rhodopseudomonas pentothenatexigens</name>
    <dbReference type="NCBI Taxonomy" id="999699"/>
    <lineage>
        <taxon>Bacteria</taxon>
        <taxon>Pseudomonadati</taxon>
        <taxon>Pseudomonadota</taxon>
        <taxon>Alphaproteobacteria</taxon>
        <taxon>Hyphomicrobiales</taxon>
        <taxon>Nitrobacteraceae</taxon>
        <taxon>Rhodopseudomonas</taxon>
    </lineage>
</organism>
<keyword evidence="5" id="KW-1185">Reference proteome</keyword>
<evidence type="ECO:0000256" key="1">
    <source>
        <dbReference type="SAM" id="Phobius"/>
    </source>
</evidence>
<reference evidence="3 4" key="1">
    <citation type="submission" date="2017-08" db="EMBL/GenBank/DDBJ databases">
        <authorList>
            <person name="de Groot N.N."/>
        </authorList>
    </citation>
    <scope>NUCLEOTIDE SEQUENCE [LARGE SCALE GENOMIC DNA]</scope>
    <source>
        <strain evidence="3 4">JA575</strain>
    </source>
</reference>
<keyword evidence="1" id="KW-0812">Transmembrane</keyword>
<reference evidence="2 5" key="2">
    <citation type="submission" date="2018-07" db="EMBL/GenBank/DDBJ databases">
        <title>Genomic Encyclopedia of Archaeal and Bacterial Type Strains, Phase II (KMG-II): from individual species to whole genera.</title>
        <authorList>
            <person name="Goeker M."/>
        </authorList>
    </citation>
    <scope>NUCLEOTIDE SEQUENCE [LARGE SCALE GENOMIC DNA]</scope>
    <source>
        <strain evidence="2 5">JA575</strain>
    </source>
</reference>
<dbReference type="Proteomes" id="UP000252631">
    <property type="component" value="Unassembled WGS sequence"/>
</dbReference>
<evidence type="ECO:0000313" key="4">
    <source>
        <dbReference type="Proteomes" id="UP000252631"/>
    </source>
</evidence>
<feature type="transmembrane region" description="Helical" evidence="1">
    <location>
        <begin position="20"/>
        <end position="41"/>
    </location>
</feature>